<organism evidence="5 6">
    <name type="scientific">Burkholderia cenocepacia (strain ATCC BAA-245 / DSM 16553 / LMG 16656 / NCTC 13227 / J2315 / CF5610)</name>
    <name type="common">Burkholderia cepacia (strain J2315)</name>
    <dbReference type="NCBI Taxonomy" id="216591"/>
    <lineage>
        <taxon>Bacteria</taxon>
        <taxon>Pseudomonadati</taxon>
        <taxon>Pseudomonadota</taxon>
        <taxon>Betaproteobacteria</taxon>
        <taxon>Burkholderiales</taxon>
        <taxon>Burkholderiaceae</taxon>
        <taxon>Burkholderia</taxon>
        <taxon>Burkholderia cepacia complex</taxon>
    </lineage>
</organism>
<evidence type="ECO:0000313" key="6">
    <source>
        <dbReference type="Proteomes" id="UP000001035"/>
    </source>
</evidence>
<evidence type="ECO:0000256" key="3">
    <source>
        <dbReference type="SAM" id="SignalP"/>
    </source>
</evidence>
<evidence type="ECO:0000313" key="5">
    <source>
        <dbReference type="EMBL" id="CAR54973.1"/>
    </source>
</evidence>
<evidence type="ECO:0000256" key="1">
    <source>
        <dbReference type="ARBA" id="ARBA00022729"/>
    </source>
</evidence>
<dbReference type="Gene3D" id="3.30.1450.10">
    <property type="match status" value="1"/>
</dbReference>
<dbReference type="GO" id="GO:0019867">
    <property type="term" value="C:outer membrane"/>
    <property type="evidence" value="ECO:0007669"/>
    <property type="project" value="InterPro"/>
</dbReference>
<keyword evidence="5" id="KW-0449">Lipoprotein</keyword>
<protein>
    <submittedName>
        <fullName evidence="5">SmpA/OmlA family lipoprotein</fullName>
    </submittedName>
</protein>
<dbReference type="HOGENOM" id="CLU_016890_11_1_4"/>
<feature type="chain" id="PRO_5002801445" evidence="3">
    <location>
        <begin position="27"/>
        <end position="141"/>
    </location>
</feature>
<dbReference type="PROSITE" id="PS51257">
    <property type="entry name" value="PROKAR_LIPOPROTEIN"/>
    <property type="match status" value="1"/>
</dbReference>
<sequence length="141" mass="15204">MQNLRIRVTIQAARATVAVCVAAVVAGCGSLSTVKPEGTTDQPVFPDVSHAGVNDGAWPNLDNLRSVRAGMNKTQLYALLGTPHFSEGLMGVREWDYLFHLPSKSGPVQCQYKVLFDQDRVARTFLWKPESCAEVAATGAG</sequence>
<proteinExistence type="predicted"/>
<evidence type="ECO:0000256" key="2">
    <source>
        <dbReference type="ARBA" id="ARBA00023136"/>
    </source>
</evidence>
<dbReference type="InterPro" id="IPR007450">
    <property type="entry name" value="BamE_dom"/>
</dbReference>
<dbReference type="BioCyc" id="BCEN216591:G1G1V-5112-MONOMER"/>
<reference evidence="5 6" key="1">
    <citation type="journal article" date="2009" name="J. Bacteriol.">
        <title>The genome of Burkholderia cenocepacia J2315, an epidemic pathogen of cystic fibrosis patients.</title>
        <authorList>
            <person name="Holden M.T."/>
            <person name="Seth-Smith H.M."/>
            <person name="Crossman L.C."/>
            <person name="Sebaihia M."/>
            <person name="Bentley S.D."/>
            <person name="Cerdeno-Tarraga A.M."/>
            <person name="Thomson N.R."/>
            <person name="Bason N."/>
            <person name="Quail M.A."/>
            <person name="Sharp S."/>
            <person name="Cherevach I."/>
            <person name="Churcher C."/>
            <person name="Goodhead I."/>
            <person name="Hauser H."/>
            <person name="Holroyd N."/>
            <person name="Mungall K."/>
            <person name="Scott P."/>
            <person name="Walker D."/>
            <person name="White B."/>
            <person name="Rose H."/>
            <person name="Iversen P."/>
            <person name="Mil-Homens D."/>
            <person name="Rocha E.P."/>
            <person name="Fialho A.M."/>
            <person name="Baldwin A."/>
            <person name="Dowson C."/>
            <person name="Barrell B.G."/>
            <person name="Govan J.R."/>
            <person name="Vandamme P."/>
            <person name="Hart C.A."/>
            <person name="Mahenthiralingam E."/>
            <person name="Parkhill J."/>
        </authorList>
    </citation>
    <scope>NUCLEOTIDE SEQUENCE [LARGE SCALE GENOMIC DNA]</scope>
    <source>
        <strain evidence="6">ATCC BAA-245 / DSM 16553 / LMG 16656 / NCTC 13227 / J2315 / CF5610</strain>
    </source>
</reference>
<feature type="signal peptide" evidence="3">
    <location>
        <begin position="1"/>
        <end position="26"/>
    </location>
</feature>
<dbReference type="EMBL" id="AM747721">
    <property type="protein sequence ID" value="CAR54973.1"/>
    <property type="molecule type" value="Genomic_DNA"/>
</dbReference>
<dbReference type="KEGG" id="bcj:BCAM1116"/>
<keyword evidence="1 3" id="KW-0732">Signal</keyword>
<dbReference type="Pfam" id="PF04355">
    <property type="entry name" value="BamE"/>
    <property type="match status" value="1"/>
</dbReference>
<dbReference type="Proteomes" id="UP000001035">
    <property type="component" value="Chromosome 2"/>
</dbReference>
<dbReference type="InterPro" id="IPR037873">
    <property type="entry name" value="BamE-like"/>
</dbReference>
<gene>
    <name evidence="5" type="ORF">BCAM1116</name>
</gene>
<keyword evidence="2" id="KW-0472">Membrane</keyword>
<dbReference type="RefSeq" id="WP_006488903.1">
    <property type="nucleotide sequence ID" value="NC_011001.1"/>
</dbReference>
<feature type="domain" description="Outer membrane protein assembly factor BamE" evidence="4">
    <location>
        <begin position="56"/>
        <end position="123"/>
    </location>
</feature>
<name>B4EG96_BURCJ</name>
<accession>B4EG96</accession>
<dbReference type="AlphaFoldDB" id="B4EG96"/>
<keyword evidence="6" id="KW-1185">Reference proteome</keyword>
<evidence type="ECO:0000259" key="4">
    <source>
        <dbReference type="Pfam" id="PF04355"/>
    </source>
</evidence>
<dbReference type="eggNOG" id="COG2913">
    <property type="taxonomic scope" value="Bacteria"/>
</dbReference>